<keyword evidence="4" id="KW-1185">Reference proteome</keyword>
<dbReference type="VEuPathDB" id="FungiDB:PTTG_06473"/>
<evidence type="ECO:0000256" key="1">
    <source>
        <dbReference type="SAM" id="MobiDB-lite"/>
    </source>
</evidence>
<evidence type="ECO:0000313" key="2">
    <source>
        <dbReference type="EMBL" id="OAV91697.1"/>
    </source>
</evidence>
<dbReference type="OrthoDB" id="2507499at2759"/>
<evidence type="ECO:0000313" key="3">
    <source>
        <dbReference type="EnsemblFungi" id="PTTG_06473-t43_1-p1"/>
    </source>
</evidence>
<gene>
    <name evidence="2" type="ORF">PTTG_06473</name>
</gene>
<reference evidence="3" key="4">
    <citation type="submission" date="2025-05" db="UniProtKB">
        <authorList>
            <consortium name="EnsemblFungi"/>
        </authorList>
    </citation>
    <scope>IDENTIFICATION</scope>
    <source>
        <strain evidence="3">isolate 1-1 / race 1 (BBBD)</strain>
    </source>
</reference>
<reference evidence="2" key="2">
    <citation type="submission" date="2016-05" db="EMBL/GenBank/DDBJ databases">
        <title>Comparative analysis highlights variable genome content of wheat rusts and divergence of the mating loci.</title>
        <authorList>
            <person name="Cuomo C.A."/>
            <person name="Bakkeren G."/>
            <person name="Szabo L."/>
            <person name="Khalil H."/>
            <person name="Joly D."/>
            <person name="Goldberg J."/>
            <person name="Young S."/>
            <person name="Zeng Q."/>
            <person name="Fellers J."/>
        </authorList>
    </citation>
    <scope>NUCLEOTIDE SEQUENCE [LARGE SCALE GENOMIC DNA]</scope>
    <source>
        <strain evidence="2">1-1 BBBD Race 1</strain>
    </source>
</reference>
<organism evidence="2">
    <name type="scientific">Puccinia triticina (isolate 1-1 / race 1 (BBBD))</name>
    <name type="common">Brown leaf rust fungus</name>
    <dbReference type="NCBI Taxonomy" id="630390"/>
    <lineage>
        <taxon>Eukaryota</taxon>
        <taxon>Fungi</taxon>
        <taxon>Dikarya</taxon>
        <taxon>Basidiomycota</taxon>
        <taxon>Pucciniomycotina</taxon>
        <taxon>Pucciniomycetes</taxon>
        <taxon>Pucciniales</taxon>
        <taxon>Pucciniaceae</taxon>
        <taxon>Puccinia</taxon>
    </lineage>
</organism>
<feature type="region of interest" description="Disordered" evidence="1">
    <location>
        <begin position="45"/>
        <end position="69"/>
    </location>
</feature>
<sequence length="447" mass="50882">MDAAMTNGANGPPDSDRLNVVEEENKHLRNEIATLKQLFQNIAVQSTPSNSPNSSPSARKSLTAKQLKDAKKANADHDLEGVGSKLLTSCYDLSRCLMKRSSATAPVPSPPSTTEREKIKGFFDLSSQPPSDSAGHRIQLKELNQIQGNAKIDNDYVQYIHATMKRWGIPRFTMDWAKHWDDRFNQIMFAQTKAQKISMDNHILMAIYWRHTTSLRQYFKRSQKGDDTLSQDQAKNTQQQGLQRIVLSEICGETIYLQKEGVHGRFIEPFDDKFVNLEDELSEENGQPLALPKTPTWRSKKATAFIDWIELRRRSQKVFGKPKQNKSRFSAGATARMRKRPSPEIPDDNVHIPIGLPEDFYATQFLNGLSFAEKKALQVTTPIFDMIDQFNTILPQDDVNFHIHSTCARIEVVNERSRVSPDEDSEEDEGELDPTIVKMEEDPDEEF</sequence>
<dbReference type="AlphaFoldDB" id="A0A180GG29"/>
<feature type="region of interest" description="Disordered" evidence="1">
    <location>
        <begin position="320"/>
        <end position="347"/>
    </location>
</feature>
<reference evidence="2" key="1">
    <citation type="submission" date="2009-11" db="EMBL/GenBank/DDBJ databases">
        <authorList>
            <consortium name="The Broad Institute Genome Sequencing Platform"/>
            <person name="Ward D."/>
            <person name="Feldgarden M."/>
            <person name="Earl A."/>
            <person name="Young S.K."/>
            <person name="Zeng Q."/>
            <person name="Koehrsen M."/>
            <person name="Alvarado L."/>
            <person name="Berlin A."/>
            <person name="Bochicchio J."/>
            <person name="Borenstein D."/>
            <person name="Chapman S.B."/>
            <person name="Chen Z."/>
            <person name="Engels R."/>
            <person name="Freedman E."/>
            <person name="Gellesch M."/>
            <person name="Goldberg J."/>
            <person name="Griggs A."/>
            <person name="Gujja S."/>
            <person name="Heilman E."/>
            <person name="Heiman D."/>
            <person name="Hepburn T."/>
            <person name="Howarth C."/>
            <person name="Jen D."/>
            <person name="Larson L."/>
            <person name="Lewis B."/>
            <person name="Mehta T."/>
            <person name="Park D."/>
            <person name="Pearson M."/>
            <person name="Roberts A."/>
            <person name="Saif S."/>
            <person name="Shea T."/>
            <person name="Shenoy N."/>
            <person name="Sisk P."/>
            <person name="Stolte C."/>
            <person name="Sykes S."/>
            <person name="Thomson T."/>
            <person name="Walk T."/>
            <person name="White J."/>
            <person name="Yandava C."/>
            <person name="Izard J."/>
            <person name="Baranova O.V."/>
            <person name="Blanton J.M."/>
            <person name="Tanner A.C."/>
            <person name="Dewhirst F.E."/>
            <person name="Haas B."/>
            <person name="Nusbaum C."/>
            <person name="Birren B."/>
        </authorList>
    </citation>
    <scope>NUCLEOTIDE SEQUENCE [LARGE SCALE GENOMIC DNA]</scope>
    <source>
        <strain evidence="2">1-1 BBBD Race 1</strain>
    </source>
</reference>
<reference evidence="3 4" key="3">
    <citation type="journal article" date="2017" name="G3 (Bethesda)">
        <title>Comparative analysis highlights variable genome content of wheat rusts and divergence of the mating loci.</title>
        <authorList>
            <person name="Cuomo C.A."/>
            <person name="Bakkeren G."/>
            <person name="Khalil H.B."/>
            <person name="Panwar V."/>
            <person name="Joly D."/>
            <person name="Linning R."/>
            <person name="Sakthikumar S."/>
            <person name="Song X."/>
            <person name="Adiconis X."/>
            <person name="Fan L."/>
            <person name="Goldberg J.M."/>
            <person name="Levin J.Z."/>
            <person name="Young S."/>
            <person name="Zeng Q."/>
            <person name="Anikster Y."/>
            <person name="Bruce M."/>
            <person name="Wang M."/>
            <person name="Yin C."/>
            <person name="McCallum B."/>
            <person name="Szabo L.J."/>
            <person name="Hulbert S."/>
            <person name="Chen X."/>
            <person name="Fellers J.P."/>
        </authorList>
    </citation>
    <scope>NUCLEOTIDE SEQUENCE</scope>
    <source>
        <strain evidence="4">Isolate 1-1 / race 1 (BBBD)</strain>
        <strain evidence="3">isolate 1-1 / race 1 (BBBD)</strain>
    </source>
</reference>
<feature type="region of interest" description="Disordered" evidence="1">
    <location>
        <begin position="1"/>
        <end position="25"/>
    </location>
</feature>
<accession>A0A180GG29</accession>
<name>A0A180GG29_PUCT1</name>
<feature type="compositionally biased region" description="Low complexity" evidence="1">
    <location>
        <begin position="46"/>
        <end position="57"/>
    </location>
</feature>
<evidence type="ECO:0000313" key="4">
    <source>
        <dbReference type="Proteomes" id="UP000005240"/>
    </source>
</evidence>
<feature type="region of interest" description="Disordered" evidence="1">
    <location>
        <begin position="415"/>
        <end position="447"/>
    </location>
</feature>
<dbReference type="EnsemblFungi" id="PTTG_06473-t43_1">
    <property type="protein sequence ID" value="PTTG_06473-t43_1-p1"/>
    <property type="gene ID" value="PTTG_06473"/>
</dbReference>
<proteinExistence type="predicted"/>
<dbReference type="EMBL" id="ADAS02000076">
    <property type="protein sequence ID" value="OAV91697.1"/>
    <property type="molecule type" value="Genomic_DNA"/>
</dbReference>
<protein>
    <submittedName>
        <fullName evidence="2 3">Uncharacterized protein</fullName>
    </submittedName>
</protein>
<feature type="compositionally biased region" description="Acidic residues" evidence="1">
    <location>
        <begin position="422"/>
        <end position="432"/>
    </location>
</feature>
<feature type="compositionally biased region" description="Basic and acidic residues" evidence="1">
    <location>
        <begin position="14"/>
        <end position="25"/>
    </location>
</feature>
<dbReference type="Proteomes" id="UP000005240">
    <property type="component" value="Unassembled WGS sequence"/>
</dbReference>